<protein>
    <submittedName>
        <fullName evidence="1">Uncharacterized protein</fullName>
    </submittedName>
</protein>
<sequence length="123" mass="13422">MNYTKPAVLAWFGDHQPPLAGAPVLRESIKAAPAQPQVPDKLITWYNISTNMGTPLTRGPATVTDIVFLPGLLAQRAGVPLDDWLGANVLARKKCGGLLMECPDSVWRDAYFTYLLDDLKAVD</sequence>
<keyword evidence="2" id="KW-1185">Reference proteome</keyword>
<proteinExistence type="predicted"/>
<reference evidence="2" key="1">
    <citation type="journal article" date="2019" name="Int. J. Syst. Evol. Microbiol.">
        <title>The Global Catalogue of Microorganisms (GCM) 10K type strain sequencing project: providing services to taxonomists for standard genome sequencing and annotation.</title>
        <authorList>
            <consortium name="The Broad Institute Genomics Platform"/>
            <consortium name="The Broad Institute Genome Sequencing Center for Infectious Disease"/>
            <person name="Wu L."/>
            <person name="Ma J."/>
        </authorList>
    </citation>
    <scope>NUCLEOTIDE SEQUENCE [LARGE SCALE GENOMIC DNA]</scope>
    <source>
        <strain evidence="2">CCUG 57401</strain>
    </source>
</reference>
<dbReference type="Proteomes" id="UP001596037">
    <property type="component" value="Unassembled WGS sequence"/>
</dbReference>
<organism evidence="1 2">
    <name type="scientific">Caenimonas terrae</name>
    <dbReference type="NCBI Taxonomy" id="696074"/>
    <lineage>
        <taxon>Bacteria</taxon>
        <taxon>Pseudomonadati</taxon>
        <taxon>Pseudomonadota</taxon>
        <taxon>Betaproteobacteria</taxon>
        <taxon>Burkholderiales</taxon>
        <taxon>Comamonadaceae</taxon>
        <taxon>Caenimonas</taxon>
    </lineage>
</organism>
<name>A0ABW0NC34_9BURK</name>
<evidence type="ECO:0000313" key="2">
    <source>
        <dbReference type="Proteomes" id="UP001596037"/>
    </source>
</evidence>
<accession>A0ABW0NC34</accession>
<gene>
    <name evidence="1" type="ORF">ACFPOE_04230</name>
</gene>
<dbReference type="RefSeq" id="WP_376848743.1">
    <property type="nucleotide sequence ID" value="NZ_JBHSMF010000002.1"/>
</dbReference>
<comment type="caution">
    <text evidence="1">The sequence shown here is derived from an EMBL/GenBank/DDBJ whole genome shotgun (WGS) entry which is preliminary data.</text>
</comment>
<dbReference type="EMBL" id="JBHSMF010000002">
    <property type="protein sequence ID" value="MFC5496733.1"/>
    <property type="molecule type" value="Genomic_DNA"/>
</dbReference>
<evidence type="ECO:0000313" key="1">
    <source>
        <dbReference type="EMBL" id="MFC5496733.1"/>
    </source>
</evidence>